<dbReference type="EMBL" id="JAUKUA010000001">
    <property type="protein sequence ID" value="KAK0730128.1"/>
    <property type="molecule type" value="Genomic_DNA"/>
</dbReference>
<evidence type="ECO:0000313" key="1">
    <source>
        <dbReference type="EMBL" id="KAK0730128.1"/>
    </source>
</evidence>
<protein>
    <recommendedName>
        <fullName evidence="3">Cat eye syndrome critical region protein 5</fullName>
    </recommendedName>
</protein>
<gene>
    <name evidence="1" type="ORF">B0H67DRAFT_24243</name>
</gene>
<organism evidence="1 2">
    <name type="scientific">Lasiosphaeris hirsuta</name>
    <dbReference type="NCBI Taxonomy" id="260670"/>
    <lineage>
        <taxon>Eukaryota</taxon>
        <taxon>Fungi</taxon>
        <taxon>Dikarya</taxon>
        <taxon>Ascomycota</taxon>
        <taxon>Pezizomycotina</taxon>
        <taxon>Sordariomycetes</taxon>
        <taxon>Sordariomycetidae</taxon>
        <taxon>Sordariales</taxon>
        <taxon>Lasiosphaeriaceae</taxon>
        <taxon>Lasiosphaeris</taxon>
    </lineage>
</organism>
<proteinExistence type="predicted"/>
<dbReference type="Pfam" id="PF13344">
    <property type="entry name" value="Hydrolase_6"/>
    <property type="match status" value="1"/>
</dbReference>
<evidence type="ECO:0008006" key="3">
    <source>
        <dbReference type="Google" id="ProtNLM"/>
    </source>
</evidence>
<name>A0AA40ECB3_9PEZI</name>
<evidence type="ECO:0000313" key="2">
    <source>
        <dbReference type="Proteomes" id="UP001172102"/>
    </source>
</evidence>
<sequence length="251" mass="27766">MFPNRNANVASPPAHQAGALSRLPNAGFVFYIEDVCMREGNLLPDVFQAFSFLSHDDIPFFFLTNGDGFNDIDLGLALVKQLEEAGLSVIPHHILAHGRPFSYLVLNPYFPLGEMDVLIMGGHGDKDVLELANKRGCNRAWTPKTLGARTDVPIAAVLIWSDSDDWDRDLDIIIRAGNVDRSVHFCMQRGVQPVRQLVFGRRRERTDSSWCFPAGSHLPGDGGLGAGSKELRAPQPPIHPRWSCVESIPSR</sequence>
<dbReference type="AlphaFoldDB" id="A0AA40ECB3"/>
<keyword evidence="2" id="KW-1185">Reference proteome</keyword>
<dbReference type="InterPro" id="IPR006357">
    <property type="entry name" value="HAD-SF_hydro_IIA"/>
</dbReference>
<comment type="caution">
    <text evidence="1">The sequence shown here is derived from an EMBL/GenBank/DDBJ whole genome shotgun (WGS) entry which is preliminary data.</text>
</comment>
<reference evidence="1" key="1">
    <citation type="submission" date="2023-06" db="EMBL/GenBank/DDBJ databases">
        <title>Genome-scale phylogeny and comparative genomics of the fungal order Sordariales.</title>
        <authorList>
            <consortium name="Lawrence Berkeley National Laboratory"/>
            <person name="Hensen N."/>
            <person name="Bonometti L."/>
            <person name="Westerberg I."/>
            <person name="Brannstrom I.O."/>
            <person name="Guillou S."/>
            <person name="Cros-Aarteil S."/>
            <person name="Calhoun S."/>
            <person name="Haridas S."/>
            <person name="Kuo A."/>
            <person name="Mondo S."/>
            <person name="Pangilinan J."/>
            <person name="Riley R."/>
            <person name="Labutti K."/>
            <person name="Andreopoulos B."/>
            <person name="Lipzen A."/>
            <person name="Chen C."/>
            <person name="Yanf M."/>
            <person name="Daum C."/>
            <person name="Ng V."/>
            <person name="Clum A."/>
            <person name="Steindorff A."/>
            <person name="Ohm R."/>
            <person name="Martin F."/>
            <person name="Silar P."/>
            <person name="Natvig D."/>
            <person name="Lalanne C."/>
            <person name="Gautier V."/>
            <person name="Ament-Velasquez S.L."/>
            <person name="Kruys A."/>
            <person name="Hutchinson M.I."/>
            <person name="Powell A.J."/>
            <person name="Barry K."/>
            <person name="Miller A.N."/>
            <person name="Grigoriev I.V."/>
            <person name="Debuchy R."/>
            <person name="Gladieux P."/>
            <person name="Thoren M.H."/>
            <person name="Johannesson H."/>
        </authorList>
    </citation>
    <scope>NUCLEOTIDE SEQUENCE</scope>
    <source>
        <strain evidence="1">SMH4607-1</strain>
    </source>
</reference>
<accession>A0AA40ECB3</accession>
<dbReference type="Proteomes" id="UP001172102">
    <property type="component" value="Unassembled WGS sequence"/>
</dbReference>